<evidence type="ECO:0000313" key="3">
    <source>
        <dbReference type="EMBL" id="WWC92400.1"/>
    </source>
</evidence>
<accession>A0AAX4K6E5</accession>
<dbReference type="AlphaFoldDB" id="A0AAX4K6E5"/>
<dbReference type="GeneID" id="91098026"/>
<feature type="region of interest" description="Disordered" evidence="2">
    <location>
        <begin position="209"/>
        <end position="240"/>
    </location>
</feature>
<proteinExistence type="predicted"/>
<name>A0AAX4K6E5_9TREE</name>
<dbReference type="RefSeq" id="XP_066079162.1">
    <property type="nucleotide sequence ID" value="XM_066223065.1"/>
</dbReference>
<keyword evidence="4" id="KW-1185">Reference proteome</keyword>
<feature type="coiled-coil region" evidence="1">
    <location>
        <begin position="303"/>
        <end position="334"/>
    </location>
</feature>
<feature type="compositionally biased region" description="Low complexity" evidence="2">
    <location>
        <begin position="15"/>
        <end position="25"/>
    </location>
</feature>
<protein>
    <submittedName>
        <fullName evidence="3">Uncharacterized protein</fullName>
    </submittedName>
</protein>
<evidence type="ECO:0000313" key="4">
    <source>
        <dbReference type="Proteomes" id="UP001355207"/>
    </source>
</evidence>
<feature type="compositionally biased region" description="Polar residues" evidence="2">
    <location>
        <begin position="220"/>
        <end position="240"/>
    </location>
</feature>
<feature type="region of interest" description="Disordered" evidence="2">
    <location>
        <begin position="1"/>
        <end position="25"/>
    </location>
</feature>
<dbReference type="Proteomes" id="UP001355207">
    <property type="component" value="Chromosome 10"/>
</dbReference>
<feature type="compositionally biased region" description="Polar residues" evidence="2">
    <location>
        <begin position="92"/>
        <end position="111"/>
    </location>
</feature>
<keyword evidence="1" id="KW-0175">Coiled coil</keyword>
<gene>
    <name evidence="3" type="ORF">L201_007357</name>
</gene>
<feature type="compositionally biased region" description="Polar residues" evidence="2">
    <location>
        <begin position="153"/>
        <end position="175"/>
    </location>
</feature>
<reference evidence="3 4" key="1">
    <citation type="submission" date="2024-01" db="EMBL/GenBank/DDBJ databases">
        <title>Comparative genomics of Cryptococcus and Kwoniella reveals pathogenesis evolution and contrasting modes of karyotype evolution via chromosome fusion or intercentromeric recombination.</title>
        <authorList>
            <person name="Coelho M.A."/>
            <person name="David-Palma M."/>
            <person name="Shea T."/>
            <person name="Bowers K."/>
            <person name="McGinley-Smith S."/>
            <person name="Mohammad A.W."/>
            <person name="Gnirke A."/>
            <person name="Yurkov A.M."/>
            <person name="Nowrousian M."/>
            <person name="Sun S."/>
            <person name="Cuomo C.A."/>
            <person name="Heitman J."/>
        </authorList>
    </citation>
    <scope>NUCLEOTIDE SEQUENCE [LARGE SCALE GENOMIC DNA]</scope>
    <source>
        <strain evidence="3 4">CBS 6074</strain>
    </source>
</reference>
<evidence type="ECO:0000256" key="1">
    <source>
        <dbReference type="SAM" id="Coils"/>
    </source>
</evidence>
<feature type="region of interest" description="Disordered" evidence="2">
    <location>
        <begin position="59"/>
        <end position="175"/>
    </location>
</feature>
<evidence type="ECO:0000256" key="2">
    <source>
        <dbReference type="SAM" id="MobiDB-lite"/>
    </source>
</evidence>
<sequence>MNTKPSRLPRAASNPIIRPPSSSIPITSRLPAPVRLVRQTTVTRKPSIPLRANRKITPTDITKVDDNNGVRINPAQEKSTSKRLLPSRSILGLTSKSSISAPQRSNINHSASPLGPKRTISTGTAQSKHNAKSSFSKKSSPATIEVEPKKTIFHSTSIPSINKTRTHRSLQASPEQINENIELRDLLEKANPLKPFNLLSAPKTKKYSPRTGFLGLGSPSRRQTPTTPLSRQPSSSNAQTPVLPRIASIPWIAQDPDEQLKDLDLSFNAEDESHDDSFIEPLDFGFATSRFAPRPSEKSSLIIKNDEKRLQAEIEEYKLEKERLVRELRGSRNQGVKEAWSEVVRAGEGDLEEVRHMLEVVESMKADLDRLQC</sequence>
<organism evidence="3 4">
    <name type="scientific">Kwoniella dendrophila CBS 6074</name>
    <dbReference type="NCBI Taxonomy" id="1295534"/>
    <lineage>
        <taxon>Eukaryota</taxon>
        <taxon>Fungi</taxon>
        <taxon>Dikarya</taxon>
        <taxon>Basidiomycota</taxon>
        <taxon>Agaricomycotina</taxon>
        <taxon>Tremellomycetes</taxon>
        <taxon>Tremellales</taxon>
        <taxon>Cryptococcaceae</taxon>
        <taxon>Kwoniella</taxon>
    </lineage>
</organism>
<dbReference type="EMBL" id="CP144107">
    <property type="protein sequence ID" value="WWC92400.1"/>
    <property type="molecule type" value="Genomic_DNA"/>
</dbReference>